<evidence type="ECO:0000256" key="2">
    <source>
        <dbReference type="ARBA" id="ARBA00008857"/>
    </source>
</evidence>
<dbReference type="Proteomes" id="UP001652431">
    <property type="component" value="Unassembled WGS sequence"/>
</dbReference>
<dbReference type="RefSeq" id="WP_262575953.1">
    <property type="nucleotide sequence ID" value="NZ_JAOQJU010000033.1"/>
</dbReference>
<reference evidence="9 10" key="1">
    <citation type="journal article" date="2021" name="ISME Commun">
        <title>Automated analysis of genomic sequences facilitates high-throughput and comprehensive description of bacteria.</title>
        <authorList>
            <person name="Hitch T.C.A."/>
        </authorList>
    </citation>
    <scope>NUCLEOTIDE SEQUENCE [LARGE SCALE GENOMIC DNA]</scope>
    <source>
        <strain evidence="9 10">Sanger_03</strain>
    </source>
</reference>
<feature type="domain" description="Core-binding (CB)" evidence="8">
    <location>
        <begin position="1"/>
        <end position="90"/>
    </location>
</feature>
<dbReference type="PROSITE" id="PS51900">
    <property type="entry name" value="CB"/>
    <property type="match status" value="1"/>
</dbReference>
<dbReference type="InterPro" id="IPR044068">
    <property type="entry name" value="CB"/>
</dbReference>
<dbReference type="PROSITE" id="PS51898">
    <property type="entry name" value="TYR_RECOMBINASE"/>
    <property type="match status" value="1"/>
</dbReference>
<dbReference type="InterPro" id="IPR050090">
    <property type="entry name" value="Tyrosine_recombinase_XerCD"/>
</dbReference>
<dbReference type="SUPFAM" id="SSF56349">
    <property type="entry name" value="DNA breaking-rejoining enzymes"/>
    <property type="match status" value="1"/>
</dbReference>
<organism evidence="9 10">
    <name type="scientific">Dorea acetigenes</name>
    <dbReference type="NCBI Taxonomy" id="2981787"/>
    <lineage>
        <taxon>Bacteria</taxon>
        <taxon>Bacillati</taxon>
        <taxon>Bacillota</taxon>
        <taxon>Clostridia</taxon>
        <taxon>Lachnospirales</taxon>
        <taxon>Lachnospiraceae</taxon>
        <taxon>Dorea</taxon>
    </lineage>
</organism>
<dbReference type="EMBL" id="JAOQJU010000033">
    <property type="protein sequence ID" value="MCU6688044.1"/>
    <property type="molecule type" value="Genomic_DNA"/>
</dbReference>
<dbReference type="InterPro" id="IPR004107">
    <property type="entry name" value="Integrase_SAM-like_N"/>
</dbReference>
<accession>A0ABT2RRK1</accession>
<proteinExistence type="inferred from homology"/>
<gene>
    <name evidence="9" type="ORF">OCV99_16200</name>
</gene>
<keyword evidence="3" id="KW-0229">DNA integration</keyword>
<name>A0ABT2RRK1_9FIRM</name>
<dbReference type="Pfam" id="PF00589">
    <property type="entry name" value="Phage_integrase"/>
    <property type="match status" value="1"/>
</dbReference>
<comment type="similarity">
    <text evidence="2">Belongs to the 'phage' integrase family.</text>
</comment>
<evidence type="ECO:0000256" key="3">
    <source>
        <dbReference type="ARBA" id="ARBA00022908"/>
    </source>
</evidence>
<dbReference type="PANTHER" id="PTHR30349">
    <property type="entry name" value="PHAGE INTEGRASE-RELATED"/>
    <property type="match status" value="1"/>
</dbReference>
<dbReference type="CDD" id="cd01189">
    <property type="entry name" value="INT_ICEBs1_C_like"/>
    <property type="match status" value="1"/>
</dbReference>
<evidence type="ECO:0000259" key="7">
    <source>
        <dbReference type="PROSITE" id="PS51898"/>
    </source>
</evidence>
<dbReference type="Pfam" id="PF14659">
    <property type="entry name" value="Phage_int_SAM_3"/>
    <property type="match status" value="1"/>
</dbReference>
<comment type="function">
    <text evidence="1">Site-specific tyrosine recombinase, which acts by catalyzing the cutting and rejoining of the recombining DNA molecules.</text>
</comment>
<comment type="caution">
    <text evidence="9">The sequence shown here is derived from an EMBL/GenBank/DDBJ whole genome shotgun (WGS) entry which is preliminary data.</text>
</comment>
<evidence type="ECO:0000259" key="8">
    <source>
        <dbReference type="PROSITE" id="PS51900"/>
    </source>
</evidence>
<evidence type="ECO:0000256" key="5">
    <source>
        <dbReference type="ARBA" id="ARBA00023172"/>
    </source>
</evidence>
<protein>
    <submittedName>
        <fullName evidence="9">Site-specific integrase</fullName>
    </submittedName>
</protein>
<sequence length="324" mass="37179">MKVSQLLNEWLLSIQPTVKESTYAKYSFLVQKHINSELGDILLSNLTTEDISCFTAGKLNGGNLSDGSALSPKTVADLLSILKLALTFAAERNYPCPNHIIIKKPRQTLPQIQVLSVEEQEKLEQYIFTHFEPAGIGIILSLYTGLRIGEVCALKWGDFNFENNILYIRRTIMRIQDKTHGAAHKTKILIDRPKTECSVRSIPLPAFLVNFLTPYQRKDSYYILTDSEAWLEPRGYYRKYKRILSKCNLSEYNYHALRHTFATRCMEQEFDLKSLSEILGHANVSTTLQRYVHPSMNVKRRQMERLENLAVCGRICGQKKLTNV</sequence>
<evidence type="ECO:0000256" key="4">
    <source>
        <dbReference type="ARBA" id="ARBA00023125"/>
    </source>
</evidence>
<dbReference type="InterPro" id="IPR011010">
    <property type="entry name" value="DNA_brk_join_enz"/>
</dbReference>
<keyword evidence="4 6" id="KW-0238">DNA-binding</keyword>
<dbReference type="InterPro" id="IPR002104">
    <property type="entry name" value="Integrase_catalytic"/>
</dbReference>
<evidence type="ECO:0000256" key="6">
    <source>
        <dbReference type="PROSITE-ProRule" id="PRU01248"/>
    </source>
</evidence>
<dbReference type="InterPro" id="IPR010998">
    <property type="entry name" value="Integrase_recombinase_N"/>
</dbReference>
<evidence type="ECO:0000313" key="10">
    <source>
        <dbReference type="Proteomes" id="UP001652431"/>
    </source>
</evidence>
<feature type="domain" description="Tyr recombinase" evidence="7">
    <location>
        <begin position="110"/>
        <end position="304"/>
    </location>
</feature>
<keyword evidence="10" id="KW-1185">Reference proteome</keyword>
<dbReference type="Gene3D" id="1.10.150.130">
    <property type="match status" value="1"/>
</dbReference>
<evidence type="ECO:0000256" key="1">
    <source>
        <dbReference type="ARBA" id="ARBA00003283"/>
    </source>
</evidence>
<keyword evidence="5" id="KW-0233">DNA recombination</keyword>
<dbReference type="Gene3D" id="1.10.443.10">
    <property type="entry name" value="Intergrase catalytic core"/>
    <property type="match status" value="1"/>
</dbReference>
<dbReference type="InterPro" id="IPR013762">
    <property type="entry name" value="Integrase-like_cat_sf"/>
</dbReference>
<dbReference type="PANTHER" id="PTHR30349:SF64">
    <property type="entry name" value="PROPHAGE INTEGRASE INTD-RELATED"/>
    <property type="match status" value="1"/>
</dbReference>
<evidence type="ECO:0000313" key="9">
    <source>
        <dbReference type="EMBL" id="MCU6688044.1"/>
    </source>
</evidence>